<dbReference type="OrthoDB" id="9823531at2"/>
<feature type="region of interest" description="Disordered" evidence="2">
    <location>
        <begin position="1"/>
        <end position="35"/>
    </location>
</feature>
<feature type="compositionally biased region" description="Basic residues" evidence="2">
    <location>
        <begin position="1"/>
        <end position="11"/>
    </location>
</feature>
<feature type="compositionally biased region" description="Basic and acidic residues" evidence="2">
    <location>
        <begin position="407"/>
        <end position="427"/>
    </location>
</feature>
<comment type="caution">
    <text evidence="4">The sequence shown here is derived from an EMBL/GenBank/DDBJ whole genome shotgun (WGS) entry which is preliminary data.</text>
</comment>
<feature type="transmembrane region" description="Helical" evidence="3">
    <location>
        <begin position="527"/>
        <end position="547"/>
    </location>
</feature>
<feature type="coiled-coil region" evidence="1">
    <location>
        <begin position="138"/>
        <end position="165"/>
    </location>
</feature>
<keyword evidence="3" id="KW-0472">Membrane</keyword>
<organism evidence="4 5">
    <name type="scientific">Streptomyces kaniharaensis</name>
    <dbReference type="NCBI Taxonomy" id="212423"/>
    <lineage>
        <taxon>Bacteria</taxon>
        <taxon>Bacillati</taxon>
        <taxon>Actinomycetota</taxon>
        <taxon>Actinomycetes</taxon>
        <taxon>Kitasatosporales</taxon>
        <taxon>Streptomycetaceae</taxon>
        <taxon>Streptomyces</taxon>
    </lineage>
</organism>
<feature type="compositionally biased region" description="Polar residues" evidence="2">
    <location>
        <begin position="15"/>
        <end position="29"/>
    </location>
</feature>
<gene>
    <name evidence="4" type="ORF">F7Q99_36695</name>
</gene>
<protein>
    <recommendedName>
        <fullName evidence="6">DUF2637 domain-containing protein</fullName>
    </recommendedName>
</protein>
<keyword evidence="5" id="KW-1185">Reference proteome</keyword>
<dbReference type="RefSeq" id="WP_153470769.1">
    <property type="nucleotide sequence ID" value="NZ_WBOF01000005.1"/>
</dbReference>
<sequence>MARTNARRTRPAAKSTPSTRSKPDATQQDPSPPTAEQILATAQAQIGELLATAERNAGELLAQAVADADRQIATATQWSEESEQLRAEAAESADRLTAAADRQAEQILAAARRQAEHITTEAMAAADVERDQATAEGHAAADRLVEDATQRAAQLLEEAETAAGKVRADANDEAKALVAAAEEQARTRAATIADEAQATANQLLRKAERDAEATGNRAADELADVQARIEQAKAYLTQVCVRADEAREGADLIVAERHRQASRIHLDAITTAEATLDSATQTAEEIRTTASATARKILADAAEEADRTRCEAEQQGEHVIETARADADAIRLDAQDDARQLREQAQAEAVDIRKEAAEEADAIRSRGIEEVNRHRKKAEESIAGDRHAAATARGKAEGEAQSIRNKAQKDADKLASDAEEAASKAEARVQQAESKLEELRAEQQRREAAAEARHNGRFRRAMRRLWARRPTRLEIVLWCGVAYTARHEHDLAQMAGAGDYLAWALAICVDVWLVEATRAKAKVETRIALTVVTMCQIASLLASLHMLGVAPDANGEWQIQWALAVPLAMVVPIVIWRVHELEEHVKAARKRAHDERNTPEPASGPLIPDTVGAHEGGSPRPPVSEYEAPSAHPVSLPAQAAHGARSHERAISADQEGGSAHPERPMRALESGDAHDAQVLSAKALLMKRKAAVRPLYDALRTRPTAKQIYAVLTAQGLLNGTEEGTRGTCQRVRDAIEADEPGLRPLSGARS</sequence>
<evidence type="ECO:0008006" key="6">
    <source>
        <dbReference type="Google" id="ProtNLM"/>
    </source>
</evidence>
<dbReference type="Proteomes" id="UP000450000">
    <property type="component" value="Unassembled WGS sequence"/>
</dbReference>
<evidence type="ECO:0000256" key="1">
    <source>
        <dbReference type="SAM" id="Coils"/>
    </source>
</evidence>
<feature type="compositionally biased region" description="Basic and acidic residues" evidence="2">
    <location>
        <begin position="365"/>
        <end position="398"/>
    </location>
</feature>
<proteinExistence type="predicted"/>
<feature type="region of interest" description="Disordered" evidence="2">
    <location>
        <begin position="589"/>
        <end position="666"/>
    </location>
</feature>
<dbReference type="AlphaFoldDB" id="A0A6N7L1F8"/>
<evidence type="ECO:0000256" key="3">
    <source>
        <dbReference type="SAM" id="Phobius"/>
    </source>
</evidence>
<feature type="transmembrane region" description="Helical" evidence="3">
    <location>
        <begin position="559"/>
        <end position="579"/>
    </location>
</feature>
<evidence type="ECO:0000313" key="5">
    <source>
        <dbReference type="Proteomes" id="UP000450000"/>
    </source>
</evidence>
<keyword evidence="3" id="KW-1133">Transmembrane helix</keyword>
<evidence type="ECO:0000256" key="2">
    <source>
        <dbReference type="SAM" id="MobiDB-lite"/>
    </source>
</evidence>
<feature type="compositionally biased region" description="Basic and acidic residues" evidence="2">
    <location>
        <begin position="589"/>
        <end position="598"/>
    </location>
</feature>
<dbReference type="EMBL" id="WBOF01000005">
    <property type="protein sequence ID" value="MQS17580.1"/>
    <property type="molecule type" value="Genomic_DNA"/>
</dbReference>
<reference evidence="4 5" key="1">
    <citation type="submission" date="2019-09" db="EMBL/GenBank/DDBJ databases">
        <title>Genome Sequences of Streptomyces kaniharaensis ATCC 21070.</title>
        <authorList>
            <person name="Zhu W."/>
            <person name="De Crecy-Lagard V."/>
            <person name="Richards N.G."/>
        </authorList>
    </citation>
    <scope>NUCLEOTIDE SEQUENCE [LARGE SCALE GENOMIC DNA]</scope>
    <source>
        <strain evidence="4 5">SF-557</strain>
    </source>
</reference>
<keyword evidence="1" id="KW-0175">Coiled coil</keyword>
<feature type="coiled-coil region" evidence="1">
    <location>
        <begin position="335"/>
        <end position="362"/>
    </location>
</feature>
<keyword evidence="3" id="KW-0812">Transmembrane</keyword>
<name>A0A6N7L1F8_9ACTN</name>
<feature type="compositionally biased region" description="Basic and acidic residues" evidence="2">
    <location>
        <begin position="434"/>
        <end position="453"/>
    </location>
</feature>
<accession>A0A6N7L1F8</accession>
<evidence type="ECO:0000313" key="4">
    <source>
        <dbReference type="EMBL" id="MQS17580.1"/>
    </source>
</evidence>
<feature type="region of interest" description="Disordered" evidence="2">
    <location>
        <begin position="365"/>
        <end position="453"/>
    </location>
</feature>